<evidence type="ECO:0000256" key="2">
    <source>
        <dbReference type="ARBA" id="ARBA00022448"/>
    </source>
</evidence>
<dbReference type="Pfam" id="PF00375">
    <property type="entry name" value="SDF"/>
    <property type="match status" value="1"/>
</dbReference>
<keyword evidence="3" id="KW-1003">Cell membrane</keyword>
<evidence type="ECO:0000256" key="4">
    <source>
        <dbReference type="ARBA" id="ARBA00022692"/>
    </source>
</evidence>
<feature type="transmembrane region" description="Helical" evidence="7">
    <location>
        <begin position="78"/>
        <end position="101"/>
    </location>
</feature>
<dbReference type="InterPro" id="IPR001991">
    <property type="entry name" value="Na-dicarboxylate_symporter"/>
</dbReference>
<gene>
    <name evidence="8" type="ORF">ACFODU_15195</name>
</gene>
<dbReference type="Gene3D" id="1.10.3860.10">
    <property type="entry name" value="Sodium:dicarboxylate symporter"/>
    <property type="match status" value="1"/>
</dbReference>
<dbReference type="SUPFAM" id="SSF118215">
    <property type="entry name" value="Proton glutamate symport protein"/>
    <property type="match status" value="1"/>
</dbReference>
<keyword evidence="9" id="KW-1185">Reference proteome</keyword>
<evidence type="ECO:0000313" key="9">
    <source>
        <dbReference type="Proteomes" id="UP001595456"/>
    </source>
</evidence>
<dbReference type="PRINTS" id="PR00173">
    <property type="entry name" value="EDTRNSPORT"/>
</dbReference>
<name>A0ABV7EAV5_9SPHN</name>
<dbReference type="PANTHER" id="PTHR42865">
    <property type="entry name" value="PROTON/GLUTAMATE-ASPARTATE SYMPORTER"/>
    <property type="match status" value="1"/>
</dbReference>
<feature type="transmembrane region" description="Helical" evidence="7">
    <location>
        <begin position="239"/>
        <end position="260"/>
    </location>
</feature>
<comment type="subcellular location">
    <subcellularLocation>
        <location evidence="1">Cell membrane</location>
        <topology evidence="1">Multi-pass membrane protein</topology>
    </subcellularLocation>
</comment>
<feature type="transmembrane region" description="Helical" evidence="7">
    <location>
        <begin position="183"/>
        <end position="204"/>
    </location>
</feature>
<feature type="transmembrane region" description="Helical" evidence="7">
    <location>
        <begin position="145"/>
        <end position="162"/>
    </location>
</feature>
<dbReference type="EMBL" id="JBHRST010000022">
    <property type="protein sequence ID" value="MFC3099141.1"/>
    <property type="molecule type" value="Genomic_DNA"/>
</dbReference>
<keyword evidence="4 7" id="KW-0812">Transmembrane</keyword>
<organism evidence="8 9">
    <name type="scientific">Alteraurantiacibacter palmitatis</name>
    <dbReference type="NCBI Taxonomy" id="2054628"/>
    <lineage>
        <taxon>Bacteria</taxon>
        <taxon>Pseudomonadati</taxon>
        <taxon>Pseudomonadota</taxon>
        <taxon>Alphaproteobacteria</taxon>
        <taxon>Sphingomonadales</taxon>
        <taxon>Erythrobacteraceae</taxon>
        <taxon>Alteraurantiacibacter</taxon>
    </lineage>
</organism>
<evidence type="ECO:0000256" key="6">
    <source>
        <dbReference type="ARBA" id="ARBA00023136"/>
    </source>
</evidence>
<proteinExistence type="predicted"/>
<feature type="transmembrane region" description="Helical" evidence="7">
    <location>
        <begin position="326"/>
        <end position="343"/>
    </location>
</feature>
<dbReference type="RefSeq" id="WP_336924386.1">
    <property type="nucleotide sequence ID" value="NZ_JBANRO010000001.1"/>
</dbReference>
<evidence type="ECO:0000256" key="1">
    <source>
        <dbReference type="ARBA" id="ARBA00004651"/>
    </source>
</evidence>
<dbReference type="InterPro" id="IPR036458">
    <property type="entry name" value="Na:dicarbo_symporter_sf"/>
</dbReference>
<evidence type="ECO:0000256" key="3">
    <source>
        <dbReference type="ARBA" id="ARBA00022475"/>
    </source>
</evidence>
<comment type="caution">
    <text evidence="8">The sequence shown here is derived from an EMBL/GenBank/DDBJ whole genome shotgun (WGS) entry which is preliminary data.</text>
</comment>
<reference evidence="9" key="1">
    <citation type="journal article" date="2019" name="Int. J. Syst. Evol. Microbiol.">
        <title>The Global Catalogue of Microorganisms (GCM) 10K type strain sequencing project: providing services to taxonomists for standard genome sequencing and annotation.</title>
        <authorList>
            <consortium name="The Broad Institute Genomics Platform"/>
            <consortium name="The Broad Institute Genome Sequencing Center for Infectious Disease"/>
            <person name="Wu L."/>
            <person name="Ma J."/>
        </authorList>
    </citation>
    <scope>NUCLEOTIDE SEQUENCE [LARGE SCALE GENOMIC DNA]</scope>
    <source>
        <strain evidence="9">KCTC 52607</strain>
    </source>
</reference>
<evidence type="ECO:0000313" key="8">
    <source>
        <dbReference type="EMBL" id="MFC3099141.1"/>
    </source>
</evidence>
<feature type="transmembrane region" description="Helical" evidence="7">
    <location>
        <begin position="349"/>
        <end position="371"/>
    </location>
</feature>
<dbReference type="PANTHER" id="PTHR42865:SF7">
    <property type="entry name" value="PROTON_GLUTAMATE-ASPARTATE SYMPORTER"/>
    <property type="match status" value="1"/>
</dbReference>
<dbReference type="Proteomes" id="UP001595456">
    <property type="component" value="Unassembled WGS sequence"/>
</dbReference>
<protein>
    <submittedName>
        <fullName evidence="8">Dicarboxylate/amino acid:cation symporter</fullName>
    </submittedName>
</protein>
<evidence type="ECO:0000256" key="5">
    <source>
        <dbReference type="ARBA" id="ARBA00022989"/>
    </source>
</evidence>
<keyword evidence="6 7" id="KW-0472">Membrane</keyword>
<feature type="transmembrane region" description="Helical" evidence="7">
    <location>
        <begin position="42"/>
        <end position="66"/>
    </location>
</feature>
<accession>A0ABV7EAV5</accession>
<keyword evidence="5 7" id="KW-1133">Transmembrane helix</keyword>
<sequence>MLRKWFATPLWKRVIAALVLGIATGFIWGPEAESIKWIGDAFVRAIRMLVVPLVFLSLVAGVASIGDLRKLGAVGWRAMLLFVVTGQIAVWLGLGLGTLFAPGSGLDTTALNPGPVPEPATTSAVDMVLSIIPDNPVAVMADGQVLPLIVFALLVGIGIVMAKEQGEPLARLFDSGAVVMQKVTGIVMELTPFGVFALMAWVAGTLGLDALSALGQLVLLNYLGCLLIIGLMYTAIVRLLAGLPVIAFFRGIVDAAAVAYSTASSNAALPVTLRCAQRNLGVSRPTSSFVISLGATINMDGTAMYLGLATIFGAQIFGVDLTFADYLLISVLATVGSVGAAGIPGTGLIMMALVFGAVGVPLETIAFVAGVDRIMDMMRTATNVTGDSAVTVAVATMTGEIDRAEMISADDI</sequence>
<feature type="transmembrane region" description="Helical" evidence="7">
    <location>
        <begin position="210"/>
        <end position="232"/>
    </location>
</feature>
<feature type="transmembrane region" description="Helical" evidence="7">
    <location>
        <begin position="302"/>
        <end position="319"/>
    </location>
</feature>
<evidence type="ECO:0000256" key="7">
    <source>
        <dbReference type="SAM" id="Phobius"/>
    </source>
</evidence>
<keyword evidence="2" id="KW-0813">Transport</keyword>